<dbReference type="OrthoDB" id="2288928at2759"/>
<sequence length="630" mass="71333">MNPQRKGLYKQLAPTSIRLFRLNPQPTDISVGTLEQVRLDEAPPYYALSHSWGQETTGSDIVLGRNKLTLCNDLAVGIHRLRMIAADPESCEPPLDYIWIDNICINLDDPKERSEQVQLMCSIYSKAVKTLIWLGPAFTSSFEVWGLVGNIYSIFRAHHPTSQSIDDVAGHIYSDEYHIKCGLPSWNQPVWSSFRMLLELRWFSRIWVVQEVTLSALDPIIIHGEHLRSWESLAWCASWLRRKGYARHPQIPQQILNIDAIRLLRQSTVRWPLDALMSITQIKFHATDQRDKVYSLFGLASECEDLLQTPEGLKPDYTITAEQAYCRVSRCLLERNGSLSFFTRTRGTTGSLTRKARRHELPALPTWCPDWSDFNQHNKRIRVSLSWIHSSDKSQPARLGFPANYNASSGKRAKLHKSSDDSTLQLDGARVDTIERAVCYNATCVSKEEFAEGFASTMVRILEAAMLLLTPQNVTEWLNNFIRTTTADQHRLNGRLWDQTVADGSRYLLDLIQEISDPQPFSNVIAQLVDALNSTLSGGNPAEYAALARNFGFNRSFIITQDGRMGLGPSDSRPGDDVTVLLGGEVLYILRRTGEHFSFVGESYVEGLMDGQVIELCQKERAQIESITLR</sequence>
<dbReference type="VEuPathDB" id="FungiDB:FVEG_09886"/>
<evidence type="ECO:0000313" key="3">
    <source>
        <dbReference type="Proteomes" id="UP000009096"/>
    </source>
</evidence>
<dbReference type="PANTHER" id="PTHR24148:SF64">
    <property type="entry name" value="HETEROKARYON INCOMPATIBILITY DOMAIN-CONTAINING PROTEIN"/>
    <property type="match status" value="1"/>
</dbReference>
<dbReference type="InterPro" id="IPR010730">
    <property type="entry name" value="HET"/>
</dbReference>
<dbReference type="PANTHER" id="PTHR24148">
    <property type="entry name" value="ANKYRIN REPEAT DOMAIN-CONTAINING PROTEIN 39 HOMOLOG-RELATED"/>
    <property type="match status" value="1"/>
</dbReference>
<protein>
    <recommendedName>
        <fullName evidence="1">Heterokaryon incompatibility domain-containing protein</fullName>
    </recommendedName>
</protein>
<dbReference type="GeneID" id="30067520"/>
<organism evidence="2 3">
    <name type="scientific">Gibberella moniliformis (strain M3125 / FGSC 7600)</name>
    <name type="common">Maize ear and stalk rot fungus</name>
    <name type="synonym">Fusarium verticillioides</name>
    <dbReference type="NCBI Taxonomy" id="334819"/>
    <lineage>
        <taxon>Eukaryota</taxon>
        <taxon>Fungi</taxon>
        <taxon>Dikarya</taxon>
        <taxon>Ascomycota</taxon>
        <taxon>Pezizomycotina</taxon>
        <taxon>Sordariomycetes</taxon>
        <taxon>Hypocreomycetidae</taxon>
        <taxon>Hypocreales</taxon>
        <taxon>Nectriaceae</taxon>
        <taxon>Fusarium</taxon>
        <taxon>Fusarium fujikuroi species complex</taxon>
    </lineage>
</organism>
<evidence type="ECO:0000313" key="2">
    <source>
        <dbReference type="EMBL" id="EWG50753.1"/>
    </source>
</evidence>
<gene>
    <name evidence="2" type="ORF">FVEG_09886</name>
</gene>
<reference evidence="2 3" key="1">
    <citation type="journal article" date="2010" name="Nature">
        <title>Comparative genomics reveals mobile pathogenicity chromosomes in Fusarium.</title>
        <authorList>
            <person name="Ma L.J."/>
            <person name="van der Does H.C."/>
            <person name="Borkovich K.A."/>
            <person name="Coleman J.J."/>
            <person name="Daboussi M.J."/>
            <person name="Di Pietro A."/>
            <person name="Dufresne M."/>
            <person name="Freitag M."/>
            <person name="Grabherr M."/>
            <person name="Henrissat B."/>
            <person name="Houterman P.M."/>
            <person name="Kang S."/>
            <person name="Shim W.B."/>
            <person name="Woloshuk C."/>
            <person name="Xie X."/>
            <person name="Xu J.R."/>
            <person name="Antoniw J."/>
            <person name="Baker S.E."/>
            <person name="Bluhm B.H."/>
            <person name="Breakspear A."/>
            <person name="Brown D.W."/>
            <person name="Butchko R.A."/>
            <person name="Chapman S."/>
            <person name="Coulson R."/>
            <person name="Coutinho P.M."/>
            <person name="Danchin E.G."/>
            <person name="Diener A."/>
            <person name="Gale L.R."/>
            <person name="Gardiner D.M."/>
            <person name="Goff S."/>
            <person name="Hammond-Kosack K.E."/>
            <person name="Hilburn K."/>
            <person name="Hua-Van A."/>
            <person name="Jonkers W."/>
            <person name="Kazan K."/>
            <person name="Kodira C.D."/>
            <person name="Koehrsen M."/>
            <person name="Kumar L."/>
            <person name="Lee Y.H."/>
            <person name="Li L."/>
            <person name="Manners J.M."/>
            <person name="Miranda-Saavedra D."/>
            <person name="Mukherjee M."/>
            <person name="Park G."/>
            <person name="Park J."/>
            <person name="Park S.Y."/>
            <person name="Proctor R.H."/>
            <person name="Regev A."/>
            <person name="Ruiz-Roldan M.C."/>
            <person name="Sain D."/>
            <person name="Sakthikumar S."/>
            <person name="Sykes S."/>
            <person name="Schwartz D.C."/>
            <person name="Turgeon B.G."/>
            <person name="Wapinski I."/>
            <person name="Yoder O."/>
            <person name="Young S."/>
            <person name="Zeng Q."/>
            <person name="Zhou S."/>
            <person name="Galagan J."/>
            <person name="Cuomo C.A."/>
            <person name="Kistler H.C."/>
            <person name="Rep M."/>
        </authorList>
    </citation>
    <scope>NUCLEOTIDE SEQUENCE [LARGE SCALE GENOMIC DNA]</scope>
    <source>
        <strain evidence="3">M3125 / FGSC 7600</strain>
    </source>
</reference>
<dbReference type="EMBL" id="DS022254">
    <property type="protein sequence ID" value="EWG50753.1"/>
    <property type="molecule type" value="Genomic_DNA"/>
</dbReference>
<proteinExistence type="predicted"/>
<dbReference type="Pfam" id="PF26639">
    <property type="entry name" value="Het-6_barrel"/>
    <property type="match status" value="1"/>
</dbReference>
<keyword evidence="3" id="KW-1185">Reference proteome</keyword>
<dbReference type="Proteomes" id="UP000009096">
    <property type="component" value="Chromosome 1"/>
</dbReference>
<dbReference type="EMBL" id="CM000578">
    <property type="protein sequence ID" value="EWG50753.1"/>
    <property type="molecule type" value="Genomic_DNA"/>
</dbReference>
<dbReference type="RefSeq" id="XP_018756944.1">
    <property type="nucleotide sequence ID" value="XM_018898965.1"/>
</dbReference>
<dbReference type="AlphaFoldDB" id="W7MGC8"/>
<evidence type="ECO:0000259" key="1">
    <source>
        <dbReference type="Pfam" id="PF06985"/>
    </source>
</evidence>
<feature type="domain" description="Heterokaryon incompatibility" evidence="1">
    <location>
        <begin position="45"/>
        <end position="211"/>
    </location>
</feature>
<dbReference type="Pfam" id="PF06985">
    <property type="entry name" value="HET"/>
    <property type="match status" value="1"/>
</dbReference>
<accession>W7MGC8</accession>
<dbReference type="KEGG" id="fvr:FVEG_09886"/>
<name>W7MGC8_GIBM7</name>
<dbReference type="InterPro" id="IPR052895">
    <property type="entry name" value="HetReg/Transcr_Mod"/>
</dbReference>
<dbReference type="eggNOG" id="ENOG502SIW3">
    <property type="taxonomic scope" value="Eukaryota"/>
</dbReference>